<dbReference type="OrthoDB" id="9811239at2"/>
<keyword evidence="4" id="KW-1185">Reference proteome</keyword>
<dbReference type="EMBL" id="FOVI01000017">
    <property type="protein sequence ID" value="SFO02726.1"/>
    <property type="molecule type" value="Genomic_DNA"/>
</dbReference>
<evidence type="ECO:0000259" key="2">
    <source>
        <dbReference type="Pfam" id="PF00534"/>
    </source>
</evidence>
<name>A0A1I5DU66_9FLAO</name>
<feature type="domain" description="Glycosyl transferase family 1" evidence="2">
    <location>
        <begin position="191"/>
        <end position="352"/>
    </location>
</feature>
<gene>
    <name evidence="3" type="ORF">SAMN05421741_11730</name>
</gene>
<dbReference type="STRING" id="913024.SAMN05421741_11730"/>
<reference evidence="4" key="1">
    <citation type="submission" date="2016-10" db="EMBL/GenBank/DDBJ databases">
        <authorList>
            <person name="Varghese N."/>
            <person name="Submissions S."/>
        </authorList>
    </citation>
    <scope>NUCLEOTIDE SEQUENCE [LARGE SCALE GENOMIC DNA]</scope>
    <source>
        <strain evidence="4">DS-12</strain>
    </source>
</reference>
<evidence type="ECO:0000313" key="3">
    <source>
        <dbReference type="EMBL" id="SFO02726.1"/>
    </source>
</evidence>
<dbReference type="PANTHER" id="PTHR46401">
    <property type="entry name" value="GLYCOSYLTRANSFERASE WBBK-RELATED"/>
    <property type="match status" value="1"/>
</dbReference>
<organism evidence="3 4">
    <name type="scientific">Paenimyroides ummariense</name>
    <dbReference type="NCBI Taxonomy" id="913024"/>
    <lineage>
        <taxon>Bacteria</taxon>
        <taxon>Pseudomonadati</taxon>
        <taxon>Bacteroidota</taxon>
        <taxon>Flavobacteriia</taxon>
        <taxon>Flavobacteriales</taxon>
        <taxon>Flavobacteriaceae</taxon>
        <taxon>Paenimyroides</taxon>
    </lineage>
</organism>
<evidence type="ECO:0000256" key="1">
    <source>
        <dbReference type="ARBA" id="ARBA00022679"/>
    </source>
</evidence>
<dbReference type="Proteomes" id="UP000199036">
    <property type="component" value="Unassembled WGS sequence"/>
</dbReference>
<dbReference type="PANTHER" id="PTHR46401:SF2">
    <property type="entry name" value="GLYCOSYLTRANSFERASE WBBK-RELATED"/>
    <property type="match status" value="1"/>
</dbReference>
<evidence type="ECO:0000313" key="4">
    <source>
        <dbReference type="Proteomes" id="UP000199036"/>
    </source>
</evidence>
<accession>A0A1I5DU66</accession>
<dbReference type="Gene3D" id="3.40.50.2000">
    <property type="entry name" value="Glycogen Phosphorylase B"/>
    <property type="match status" value="2"/>
</dbReference>
<proteinExistence type="predicted"/>
<dbReference type="AlphaFoldDB" id="A0A1I5DU66"/>
<dbReference type="InterPro" id="IPR001296">
    <property type="entry name" value="Glyco_trans_1"/>
</dbReference>
<keyword evidence="1 3" id="KW-0808">Transferase</keyword>
<dbReference type="GO" id="GO:0009103">
    <property type="term" value="P:lipopolysaccharide biosynthetic process"/>
    <property type="evidence" value="ECO:0007669"/>
    <property type="project" value="TreeGrafter"/>
</dbReference>
<dbReference type="Pfam" id="PF00534">
    <property type="entry name" value="Glycos_transf_1"/>
    <property type="match status" value="1"/>
</dbReference>
<sequence>MKYKLGIDASRNRSGGAKAHIIGILKDIECLPEEMEEVHIWSYDELLNMLPNYPWLIKHSPKSLKRSLIHQLMWQYKCLPKEAKEAKIDIMLNTDAGTISRFLPAITMSRDMLSYEPGEMQRFGLSFQRLRLLALKYVQNYSLKNSTAAIFLTKYAAEVIQKSSGNIANYKVIPHGVSENFRINTSLWKNDERIAKPIRCIYVSNVALYKHQWNVVKAIANLRNEGYNLIIDFVGGGEGKAQDLFLETVAKVDPKREFVSQYEFVSHKDLPIYLANSDIFIFASSCENMPNTLIEGMCTGIPIICSSRGPMPEVLQNGGLYFDPENSMTITNTLKKMIDNELERMEFAKKSKDLSKQYSWNRCGKETFNYVTEVYNNLKK</sequence>
<dbReference type="RefSeq" id="WP_091524459.1">
    <property type="nucleotide sequence ID" value="NZ_FOVI01000017.1"/>
</dbReference>
<dbReference type="SUPFAM" id="SSF53756">
    <property type="entry name" value="UDP-Glycosyltransferase/glycogen phosphorylase"/>
    <property type="match status" value="1"/>
</dbReference>
<dbReference type="GO" id="GO:0016757">
    <property type="term" value="F:glycosyltransferase activity"/>
    <property type="evidence" value="ECO:0007669"/>
    <property type="project" value="InterPro"/>
</dbReference>
<protein>
    <submittedName>
        <fullName evidence="3">Glycosyltransferase involved in cell wall bisynthesis</fullName>
    </submittedName>
</protein>